<name>A0A8J6HY99_9FIRM</name>
<evidence type="ECO:0000313" key="9">
    <source>
        <dbReference type="EMBL" id="MBA2132235.1"/>
    </source>
</evidence>
<keyword evidence="10" id="KW-1185">Reference proteome</keyword>
<keyword evidence="5" id="KW-0694">RNA-binding</keyword>
<dbReference type="Pfam" id="PF09021">
    <property type="entry name" value="HutP"/>
    <property type="match status" value="1"/>
</dbReference>
<evidence type="ECO:0000256" key="8">
    <source>
        <dbReference type="ARBA" id="ARBA00023163"/>
    </source>
</evidence>
<dbReference type="GO" id="GO:0003723">
    <property type="term" value="F:RNA binding"/>
    <property type="evidence" value="ECO:0007669"/>
    <property type="project" value="UniProtKB-KW"/>
</dbReference>
<reference evidence="9" key="1">
    <citation type="submission" date="2020-06" db="EMBL/GenBank/DDBJ databases">
        <title>Novel chitinolytic bacterium.</title>
        <authorList>
            <person name="Ungkulpasvich U."/>
            <person name="Kosugi A."/>
            <person name="Uke A."/>
        </authorList>
    </citation>
    <scope>NUCLEOTIDE SEQUENCE</scope>
    <source>
        <strain evidence="9">UUS1-1</strain>
    </source>
</reference>
<dbReference type="InterPro" id="IPR036482">
    <property type="entry name" value="Regulatory_HutP_sf"/>
</dbReference>
<sequence>MIGNSKEVAAAALKMAISRSREEERAFKEMLRAEEIQAAAVDFGGEMMQSVKTIIERAVVAAKREFLVGDTHAEEGAVAGATHEALQQIIPKAFGLNLGGKIGLARRGDHLSVAVFCAVGLLHLNEVAVGLGHRAIK</sequence>
<comment type="subunit">
    <text evidence="3">Homohexamer.</text>
</comment>
<accession>A0A8J6HY99</accession>
<dbReference type="Gene3D" id="3.40.1510.10">
    <property type="entry name" value="Hut operon regulatory protein HutP"/>
    <property type="match status" value="1"/>
</dbReference>
<proteinExistence type="inferred from homology"/>
<dbReference type="RefSeq" id="WP_181338692.1">
    <property type="nucleotide sequence ID" value="NZ_JAAKDE010000003.1"/>
</dbReference>
<evidence type="ECO:0000313" key="10">
    <source>
        <dbReference type="Proteomes" id="UP000657177"/>
    </source>
</evidence>
<dbReference type="Proteomes" id="UP000657177">
    <property type="component" value="Unassembled WGS sequence"/>
</dbReference>
<evidence type="ECO:0000256" key="1">
    <source>
        <dbReference type="ARBA" id="ARBA00002945"/>
    </source>
</evidence>
<gene>
    <name evidence="9" type="ORF">G5B42_01535</name>
</gene>
<dbReference type="CDD" id="cd11640">
    <property type="entry name" value="HutP"/>
    <property type="match status" value="1"/>
</dbReference>
<evidence type="ECO:0000256" key="6">
    <source>
        <dbReference type="ARBA" id="ARBA00023015"/>
    </source>
</evidence>
<keyword evidence="6" id="KW-0805">Transcription regulation</keyword>
<evidence type="ECO:0000256" key="3">
    <source>
        <dbReference type="ARBA" id="ARBA00011643"/>
    </source>
</evidence>
<comment type="similarity">
    <text evidence="2">Belongs to the HutP family.</text>
</comment>
<keyword evidence="7" id="KW-0010">Activator</keyword>
<evidence type="ECO:0000256" key="2">
    <source>
        <dbReference type="ARBA" id="ARBA00009992"/>
    </source>
</evidence>
<dbReference type="EMBL" id="JAAKDE010000003">
    <property type="protein sequence ID" value="MBA2132235.1"/>
    <property type="molecule type" value="Genomic_DNA"/>
</dbReference>
<comment type="function">
    <text evidence="1">Antiterminator that binds to cis-acting regulatory sequences on the mRNA in the presence of histidine, thereby suppressing transcription termination and activating the hut operon for histidine utilization.</text>
</comment>
<dbReference type="InterPro" id="IPR015111">
    <property type="entry name" value="Regulatory_HutP"/>
</dbReference>
<protein>
    <recommendedName>
        <fullName evidence="4">Hut operon positive regulatory protein</fullName>
    </recommendedName>
</protein>
<comment type="caution">
    <text evidence="9">The sequence shown here is derived from an EMBL/GenBank/DDBJ whole genome shotgun (WGS) entry which is preliminary data.</text>
</comment>
<evidence type="ECO:0000256" key="4">
    <source>
        <dbReference type="ARBA" id="ARBA00019377"/>
    </source>
</evidence>
<organism evidence="9 10">
    <name type="scientific">Capillibacterium thermochitinicola</name>
    <dbReference type="NCBI Taxonomy" id="2699427"/>
    <lineage>
        <taxon>Bacteria</taxon>
        <taxon>Bacillati</taxon>
        <taxon>Bacillota</taxon>
        <taxon>Capillibacterium</taxon>
    </lineage>
</organism>
<evidence type="ECO:0000256" key="7">
    <source>
        <dbReference type="ARBA" id="ARBA00023159"/>
    </source>
</evidence>
<keyword evidence="8" id="KW-0804">Transcription</keyword>
<evidence type="ECO:0000256" key="5">
    <source>
        <dbReference type="ARBA" id="ARBA00022884"/>
    </source>
</evidence>
<dbReference type="AlphaFoldDB" id="A0A8J6HY99"/>